<feature type="region of interest" description="Disordered" evidence="1">
    <location>
        <begin position="29"/>
        <end position="127"/>
    </location>
</feature>
<dbReference type="PANTHER" id="PTHR34356:SF3">
    <property type="entry name" value="EXPRESSED PROTEIN"/>
    <property type="match status" value="1"/>
</dbReference>
<name>A0A0A9GM53_ARUDO</name>
<feature type="compositionally biased region" description="Basic and acidic residues" evidence="1">
    <location>
        <begin position="103"/>
        <end position="112"/>
    </location>
</feature>
<sequence length="127" mass="13733">MGQISDEVWKVIQSNETDIRGTVEAVYNRIVNPEKDPEPLSKKPKQNGKEKQVPPAKTPASVTVEVGDDDPEEPPGFGFKDNQGNSSAATGMPPPPLQPSNLENHKEMKPNEGDCDDDDPDVPPGFG</sequence>
<dbReference type="AlphaFoldDB" id="A0A0A9GM53"/>
<protein>
    <submittedName>
        <fullName evidence="2">Uncharacterized protein</fullName>
    </submittedName>
</protein>
<proteinExistence type="predicted"/>
<reference evidence="2" key="1">
    <citation type="submission" date="2014-09" db="EMBL/GenBank/DDBJ databases">
        <authorList>
            <person name="Magalhaes I.L.F."/>
            <person name="Oliveira U."/>
            <person name="Santos F.R."/>
            <person name="Vidigal T.H.D.A."/>
            <person name="Brescovit A.D."/>
            <person name="Santos A.J."/>
        </authorList>
    </citation>
    <scope>NUCLEOTIDE SEQUENCE</scope>
    <source>
        <tissue evidence="2">Shoot tissue taken approximately 20 cm above the soil surface</tissue>
    </source>
</reference>
<feature type="compositionally biased region" description="Basic and acidic residues" evidence="1">
    <location>
        <begin position="32"/>
        <end position="52"/>
    </location>
</feature>
<reference evidence="2" key="2">
    <citation type="journal article" date="2015" name="Data Brief">
        <title>Shoot transcriptome of the giant reed, Arundo donax.</title>
        <authorList>
            <person name="Barrero R.A."/>
            <person name="Guerrero F.D."/>
            <person name="Moolhuijzen P."/>
            <person name="Goolsby J.A."/>
            <person name="Tidwell J."/>
            <person name="Bellgard S.E."/>
            <person name="Bellgard M.I."/>
        </authorList>
    </citation>
    <scope>NUCLEOTIDE SEQUENCE</scope>
    <source>
        <tissue evidence="2">Shoot tissue taken approximately 20 cm above the soil surface</tissue>
    </source>
</reference>
<organism evidence="2">
    <name type="scientific">Arundo donax</name>
    <name type="common">Giant reed</name>
    <name type="synonym">Donax arundinaceus</name>
    <dbReference type="NCBI Taxonomy" id="35708"/>
    <lineage>
        <taxon>Eukaryota</taxon>
        <taxon>Viridiplantae</taxon>
        <taxon>Streptophyta</taxon>
        <taxon>Embryophyta</taxon>
        <taxon>Tracheophyta</taxon>
        <taxon>Spermatophyta</taxon>
        <taxon>Magnoliopsida</taxon>
        <taxon>Liliopsida</taxon>
        <taxon>Poales</taxon>
        <taxon>Poaceae</taxon>
        <taxon>PACMAD clade</taxon>
        <taxon>Arundinoideae</taxon>
        <taxon>Arundineae</taxon>
        <taxon>Arundo</taxon>
    </lineage>
</organism>
<accession>A0A0A9GM53</accession>
<dbReference type="EMBL" id="GBRH01171696">
    <property type="protein sequence ID" value="JAE26200.1"/>
    <property type="molecule type" value="Transcribed_RNA"/>
</dbReference>
<dbReference type="PANTHER" id="PTHR34356">
    <property type="entry name" value="ANTIGENIC HEAT-STABLE PROTEIN"/>
    <property type="match status" value="1"/>
</dbReference>
<evidence type="ECO:0000313" key="2">
    <source>
        <dbReference type="EMBL" id="JAE26200.1"/>
    </source>
</evidence>
<evidence type="ECO:0000256" key="1">
    <source>
        <dbReference type="SAM" id="MobiDB-lite"/>
    </source>
</evidence>